<evidence type="ECO:0000313" key="2">
    <source>
        <dbReference type="EMBL" id="KRL84324.1"/>
    </source>
</evidence>
<dbReference type="PATRIC" id="fig|1423740.3.peg.266"/>
<sequence length="91" mass="9881">MFTLIITIIVKALFLVGIVIPVTVVAGMAQYAGIRSILSAKYRAYTVKLMNSAGQEWSPAYTVLGAIVLALIAIGIWMSFLSPDTWVADFQ</sequence>
<organism evidence="2 3">
    <name type="scientific">Ligilactobacillus equi DSM 15833 = JCM 10991</name>
    <dbReference type="NCBI Taxonomy" id="1423740"/>
    <lineage>
        <taxon>Bacteria</taxon>
        <taxon>Bacillati</taxon>
        <taxon>Bacillota</taxon>
        <taxon>Bacilli</taxon>
        <taxon>Lactobacillales</taxon>
        <taxon>Lactobacillaceae</taxon>
        <taxon>Ligilactobacillus</taxon>
    </lineage>
</organism>
<reference evidence="2 3" key="1">
    <citation type="journal article" date="2015" name="Genome Announc.">
        <title>Expanding the biotechnology potential of lactobacilli through comparative genomics of 213 strains and associated genera.</title>
        <authorList>
            <person name="Sun Z."/>
            <person name="Harris H.M."/>
            <person name="McCann A."/>
            <person name="Guo C."/>
            <person name="Argimon S."/>
            <person name="Zhang W."/>
            <person name="Yang X."/>
            <person name="Jeffery I.B."/>
            <person name="Cooney J.C."/>
            <person name="Kagawa T.F."/>
            <person name="Liu W."/>
            <person name="Song Y."/>
            <person name="Salvetti E."/>
            <person name="Wrobel A."/>
            <person name="Rasinkangas P."/>
            <person name="Parkhill J."/>
            <person name="Rea M.C."/>
            <person name="O'Sullivan O."/>
            <person name="Ritari J."/>
            <person name="Douillard F.P."/>
            <person name="Paul Ross R."/>
            <person name="Yang R."/>
            <person name="Briner A.E."/>
            <person name="Felis G.E."/>
            <person name="de Vos W.M."/>
            <person name="Barrangou R."/>
            <person name="Klaenhammer T.R."/>
            <person name="Caufield P.W."/>
            <person name="Cui Y."/>
            <person name="Zhang H."/>
            <person name="O'Toole P.W."/>
        </authorList>
    </citation>
    <scope>NUCLEOTIDE SEQUENCE [LARGE SCALE GENOMIC DNA]</scope>
    <source>
        <strain evidence="2 3">DSM 15833</strain>
    </source>
</reference>
<feature type="transmembrane region" description="Helical" evidence="1">
    <location>
        <begin position="12"/>
        <end position="38"/>
    </location>
</feature>
<keyword evidence="1" id="KW-0812">Transmembrane</keyword>
<evidence type="ECO:0000313" key="3">
    <source>
        <dbReference type="Proteomes" id="UP000051048"/>
    </source>
</evidence>
<keyword evidence="1" id="KW-1133">Transmembrane helix</keyword>
<dbReference type="AlphaFoldDB" id="A0A0R1TVT7"/>
<comment type="caution">
    <text evidence="2">The sequence shown here is derived from an EMBL/GenBank/DDBJ whole genome shotgun (WGS) entry which is preliminary data.</text>
</comment>
<accession>A0A0R1TVT7</accession>
<dbReference type="EMBL" id="AZFH01000010">
    <property type="protein sequence ID" value="KRL84324.1"/>
    <property type="molecule type" value="Genomic_DNA"/>
</dbReference>
<proteinExistence type="predicted"/>
<feature type="transmembrane region" description="Helical" evidence="1">
    <location>
        <begin position="59"/>
        <end position="80"/>
    </location>
</feature>
<protein>
    <submittedName>
        <fullName evidence="2">Uncharacterized protein</fullName>
    </submittedName>
</protein>
<name>A0A0R1TVT7_9LACO</name>
<gene>
    <name evidence="2" type="ORF">FC36_GL000247</name>
</gene>
<keyword evidence="1" id="KW-0472">Membrane</keyword>
<evidence type="ECO:0000256" key="1">
    <source>
        <dbReference type="SAM" id="Phobius"/>
    </source>
</evidence>
<dbReference type="RefSeq" id="WP_025020360.1">
    <property type="nucleotide sequence ID" value="NZ_AZFH01000010.1"/>
</dbReference>
<dbReference type="Proteomes" id="UP000051048">
    <property type="component" value="Unassembled WGS sequence"/>
</dbReference>